<dbReference type="STRING" id="7395.A0A1A9VYY7"/>
<evidence type="ECO:0000313" key="10">
    <source>
        <dbReference type="Proteomes" id="UP000078200"/>
    </source>
</evidence>
<dbReference type="InterPro" id="IPR001950">
    <property type="entry name" value="SUI1"/>
</dbReference>
<name>A0A1A9VYY7_GLOAU</name>
<dbReference type="VEuPathDB" id="VectorBase:GAUT052816"/>
<sequence length="171" mass="20256">MALAQRFVRNLILQPCKLRYSSYLSSKGVQPLEKYPEVEIVENPPEWKYVERLLPKAVVPRPLQKAEYPSGWKPPMVDLRNIDQFKYYVARTKNYMLPVYLKQTFRGQRRVTVIRRIQGNLWELEREIRELVEGARNGRVCATRVNEMSGQVHIHGDYVDIIREYLKSKGY</sequence>
<proteinExistence type="inferred from homology"/>
<dbReference type="GO" id="GO:0003743">
    <property type="term" value="F:translation initiation factor activity"/>
    <property type="evidence" value="ECO:0007669"/>
    <property type="project" value="InterPro"/>
</dbReference>
<evidence type="ECO:0000256" key="7">
    <source>
        <dbReference type="ARBA" id="ARBA00035545"/>
    </source>
</evidence>
<keyword evidence="10" id="KW-1185">Reference proteome</keyword>
<evidence type="ECO:0000313" key="9">
    <source>
        <dbReference type="EnsemblMetazoa" id="GAUT052816-PA"/>
    </source>
</evidence>
<organism evidence="9 10">
    <name type="scientific">Glossina austeni</name>
    <name type="common">Savannah tsetse fly</name>
    <dbReference type="NCBI Taxonomy" id="7395"/>
    <lineage>
        <taxon>Eukaryota</taxon>
        <taxon>Metazoa</taxon>
        <taxon>Ecdysozoa</taxon>
        <taxon>Arthropoda</taxon>
        <taxon>Hexapoda</taxon>
        <taxon>Insecta</taxon>
        <taxon>Pterygota</taxon>
        <taxon>Neoptera</taxon>
        <taxon>Endopterygota</taxon>
        <taxon>Diptera</taxon>
        <taxon>Brachycera</taxon>
        <taxon>Muscomorpha</taxon>
        <taxon>Hippoboscoidea</taxon>
        <taxon>Glossinidae</taxon>
        <taxon>Glossina</taxon>
    </lineage>
</organism>
<evidence type="ECO:0000256" key="4">
    <source>
        <dbReference type="ARBA" id="ARBA00023128"/>
    </source>
</evidence>
<evidence type="ECO:0000256" key="6">
    <source>
        <dbReference type="ARBA" id="ARBA00035191"/>
    </source>
</evidence>
<keyword evidence="4" id="KW-0496">Mitochondrion</keyword>
<dbReference type="InterPro" id="IPR007740">
    <property type="entry name" value="Ribosomal_mL49"/>
</dbReference>
<dbReference type="EnsemblMetazoa" id="GAUT052816-RA">
    <property type="protein sequence ID" value="GAUT052816-PA"/>
    <property type="gene ID" value="GAUT052816"/>
</dbReference>
<evidence type="ECO:0000256" key="1">
    <source>
        <dbReference type="ARBA" id="ARBA00004173"/>
    </source>
</evidence>
<evidence type="ECO:0000256" key="2">
    <source>
        <dbReference type="ARBA" id="ARBA00005677"/>
    </source>
</evidence>
<dbReference type="GO" id="GO:0003735">
    <property type="term" value="F:structural constituent of ribosome"/>
    <property type="evidence" value="ECO:0007669"/>
    <property type="project" value="InterPro"/>
</dbReference>
<protein>
    <recommendedName>
        <fullName evidence="6">Large ribosomal subunit protein mL49</fullName>
    </recommendedName>
    <alternativeName>
        <fullName evidence="7">39S ribosomal protein L49, mitochondrial</fullName>
    </alternativeName>
</protein>
<dbReference type="Proteomes" id="UP000078200">
    <property type="component" value="Unassembled WGS sequence"/>
</dbReference>
<dbReference type="AlphaFoldDB" id="A0A1A9VYY7"/>
<dbReference type="PANTHER" id="PTHR13477:SF0">
    <property type="entry name" value="LARGE RIBOSOMAL SUBUNIT PROTEIN ML49"/>
    <property type="match status" value="1"/>
</dbReference>
<dbReference type="Gene3D" id="3.30.780.10">
    <property type="entry name" value="SUI1-like domain"/>
    <property type="match status" value="1"/>
</dbReference>
<reference evidence="9" key="1">
    <citation type="submission" date="2020-05" db="UniProtKB">
        <authorList>
            <consortium name="EnsemblMetazoa"/>
        </authorList>
    </citation>
    <scope>IDENTIFICATION</scope>
    <source>
        <strain evidence="9">TTRI</strain>
    </source>
</reference>
<keyword evidence="3" id="KW-0689">Ribosomal protein</keyword>
<dbReference type="GO" id="GO:0005762">
    <property type="term" value="C:mitochondrial large ribosomal subunit"/>
    <property type="evidence" value="ECO:0007669"/>
    <property type="project" value="TreeGrafter"/>
</dbReference>
<dbReference type="PROSITE" id="PS50296">
    <property type="entry name" value="SUI1"/>
    <property type="match status" value="1"/>
</dbReference>
<comment type="similarity">
    <text evidence="2">Belongs to the mitochondrion-specific ribosomal protein mL49 family.</text>
</comment>
<dbReference type="PANTHER" id="PTHR13477">
    <property type="entry name" value="MITOCHONDRIAL 39S RIBOSOMAL PROTEIN L49"/>
    <property type="match status" value="1"/>
</dbReference>
<evidence type="ECO:0000259" key="8">
    <source>
        <dbReference type="PROSITE" id="PS50296"/>
    </source>
</evidence>
<feature type="domain" description="SUI1" evidence="8">
    <location>
        <begin position="106"/>
        <end position="170"/>
    </location>
</feature>
<evidence type="ECO:0000256" key="3">
    <source>
        <dbReference type="ARBA" id="ARBA00022980"/>
    </source>
</evidence>
<dbReference type="Pfam" id="PF05046">
    <property type="entry name" value="Img2"/>
    <property type="match status" value="1"/>
</dbReference>
<keyword evidence="5" id="KW-0687">Ribonucleoprotein</keyword>
<accession>A0A1A9VYY7</accession>
<dbReference type="FunFam" id="3.30.780.10:FF:000009">
    <property type="entry name" value="39S ribosomal protein L49, mitochondrial"/>
    <property type="match status" value="1"/>
</dbReference>
<evidence type="ECO:0000256" key="5">
    <source>
        <dbReference type="ARBA" id="ARBA00023274"/>
    </source>
</evidence>
<comment type="subcellular location">
    <subcellularLocation>
        <location evidence="1">Mitochondrion</location>
    </subcellularLocation>
</comment>